<keyword evidence="1" id="KW-1133">Transmembrane helix</keyword>
<evidence type="ECO:0000313" key="3">
    <source>
        <dbReference type="Proteomes" id="UP000325313"/>
    </source>
</evidence>
<dbReference type="EMBL" id="VDEP01000489">
    <property type="protein sequence ID" value="KAA1069995.1"/>
    <property type="molecule type" value="Genomic_DNA"/>
</dbReference>
<evidence type="ECO:0000313" key="2">
    <source>
        <dbReference type="EMBL" id="KAA1069995.1"/>
    </source>
</evidence>
<keyword evidence="1" id="KW-0472">Membrane</keyword>
<accession>A0A5B0LZR2</accession>
<sequence>MQSCTITKYYCRIQPDPTFQGFPLGFFLDIAPNFSQREGKVHLSPHPRRIFLFTEPCFSIYSVVQLFIFYSLLSMFLKCIPHILWVDKVSQIL</sequence>
<feature type="transmembrane region" description="Helical" evidence="1">
    <location>
        <begin position="50"/>
        <end position="73"/>
    </location>
</feature>
<keyword evidence="1" id="KW-0812">Transmembrane</keyword>
<evidence type="ECO:0000256" key="1">
    <source>
        <dbReference type="SAM" id="Phobius"/>
    </source>
</evidence>
<name>A0A5B0LZR2_PUCGR</name>
<gene>
    <name evidence="2" type="ORF">PGTUg99_005392</name>
</gene>
<dbReference type="AlphaFoldDB" id="A0A5B0LZR2"/>
<proteinExistence type="predicted"/>
<protein>
    <submittedName>
        <fullName evidence="2">Uncharacterized protein</fullName>
    </submittedName>
</protein>
<dbReference type="Proteomes" id="UP000325313">
    <property type="component" value="Unassembled WGS sequence"/>
</dbReference>
<organism evidence="2 3">
    <name type="scientific">Puccinia graminis f. sp. tritici</name>
    <dbReference type="NCBI Taxonomy" id="56615"/>
    <lineage>
        <taxon>Eukaryota</taxon>
        <taxon>Fungi</taxon>
        <taxon>Dikarya</taxon>
        <taxon>Basidiomycota</taxon>
        <taxon>Pucciniomycotina</taxon>
        <taxon>Pucciniomycetes</taxon>
        <taxon>Pucciniales</taxon>
        <taxon>Pucciniaceae</taxon>
        <taxon>Puccinia</taxon>
    </lineage>
</organism>
<comment type="caution">
    <text evidence="2">The sequence shown here is derived from an EMBL/GenBank/DDBJ whole genome shotgun (WGS) entry which is preliminary data.</text>
</comment>
<reference evidence="2 3" key="1">
    <citation type="submission" date="2019-05" db="EMBL/GenBank/DDBJ databases">
        <title>Emergence of the Ug99 lineage of the wheat stem rust pathogen through somatic hybridization.</title>
        <authorList>
            <person name="Li F."/>
            <person name="Upadhyaya N.M."/>
            <person name="Sperschneider J."/>
            <person name="Matny O."/>
            <person name="Nguyen-Phuc H."/>
            <person name="Mago R."/>
            <person name="Raley C."/>
            <person name="Miller M.E."/>
            <person name="Silverstein K.A.T."/>
            <person name="Henningsen E."/>
            <person name="Hirsch C.D."/>
            <person name="Visser B."/>
            <person name="Pretorius Z.A."/>
            <person name="Steffenson B.J."/>
            <person name="Schwessinger B."/>
            <person name="Dodds P.N."/>
            <person name="Figueroa M."/>
        </authorList>
    </citation>
    <scope>NUCLEOTIDE SEQUENCE [LARGE SCALE GENOMIC DNA]</scope>
    <source>
        <strain evidence="2 3">Ug99</strain>
    </source>
</reference>